<comment type="caution">
    <text evidence="2">The sequence shown here is derived from an EMBL/GenBank/DDBJ whole genome shotgun (WGS) entry which is preliminary data.</text>
</comment>
<evidence type="ECO:0000313" key="3">
    <source>
        <dbReference type="Proteomes" id="UP001454036"/>
    </source>
</evidence>
<accession>A0AAV3R474</accession>
<proteinExistence type="predicted"/>
<dbReference type="InterPro" id="IPR009060">
    <property type="entry name" value="UBA-like_sf"/>
</dbReference>
<name>A0AAV3R474_LITER</name>
<dbReference type="PANTHER" id="PTHR31245:SF20">
    <property type="entry name" value="F18B13.13 PROTEIN"/>
    <property type="match status" value="1"/>
</dbReference>
<evidence type="ECO:0000256" key="1">
    <source>
        <dbReference type="SAM" id="MobiDB-lite"/>
    </source>
</evidence>
<organism evidence="2 3">
    <name type="scientific">Lithospermum erythrorhizon</name>
    <name type="common">Purple gromwell</name>
    <name type="synonym">Lithospermum officinale var. erythrorhizon</name>
    <dbReference type="NCBI Taxonomy" id="34254"/>
    <lineage>
        <taxon>Eukaryota</taxon>
        <taxon>Viridiplantae</taxon>
        <taxon>Streptophyta</taxon>
        <taxon>Embryophyta</taxon>
        <taxon>Tracheophyta</taxon>
        <taxon>Spermatophyta</taxon>
        <taxon>Magnoliopsida</taxon>
        <taxon>eudicotyledons</taxon>
        <taxon>Gunneridae</taxon>
        <taxon>Pentapetalae</taxon>
        <taxon>asterids</taxon>
        <taxon>lamiids</taxon>
        <taxon>Boraginales</taxon>
        <taxon>Boraginaceae</taxon>
        <taxon>Boraginoideae</taxon>
        <taxon>Lithospermeae</taxon>
        <taxon>Lithospermum</taxon>
    </lineage>
</organism>
<evidence type="ECO:0000313" key="2">
    <source>
        <dbReference type="EMBL" id="GAA0169880.1"/>
    </source>
</evidence>
<gene>
    <name evidence="2" type="ORF">LIER_40846</name>
</gene>
<keyword evidence="3" id="KW-1185">Reference proteome</keyword>
<protein>
    <recommendedName>
        <fullName evidence="4">CUE domain-containing protein</fullName>
    </recommendedName>
</protein>
<sequence>MSAIVCGKRLYVDDQSPISASSPAAKRFRRLSSPIRSPSPPQSEFLVDQLRQRFPRMASEVLENVAAQCGNDLEAAIAMMYKLALEHKEVDSAVEVEPNSGIENGPSVVDGAIPSEDSTIHENTPANGEEWVELVLTEMNNATSIDDAKARAARVLQKFEKAIQSHTMSGTAPNLQKDNLMLKEQLGVVLRENTILKRAVSIQHERQKEFDDRVREVQHLKQMVTQYQEQVRTLEVRNYALSMYLQQAQQSNFTQGRFPPDIC</sequence>
<feature type="region of interest" description="Disordered" evidence="1">
    <location>
        <begin position="18"/>
        <end position="43"/>
    </location>
</feature>
<reference evidence="2 3" key="1">
    <citation type="submission" date="2024-01" db="EMBL/GenBank/DDBJ databases">
        <title>The complete chloroplast genome sequence of Lithospermum erythrorhizon: insights into the phylogenetic relationship among Boraginaceae species and the maternal lineages of purple gromwells.</title>
        <authorList>
            <person name="Okada T."/>
            <person name="Watanabe K."/>
        </authorList>
    </citation>
    <scope>NUCLEOTIDE SEQUENCE [LARGE SCALE GENOMIC DNA]</scope>
</reference>
<dbReference type="CDD" id="cd14279">
    <property type="entry name" value="CUE"/>
    <property type="match status" value="1"/>
</dbReference>
<dbReference type="PANTHER" id="PTHR31245">
    <property type="entry name" value="UBIQUITIN SYSTEM COMPONENT CUE PROTEIN"/>
    <property type="match status" value="1"/>
</dbReference>
<dbReference type="Proteomes" id="UP001454036">
    <property type="component" value="Unassembled WGS sequence"/>
</dbReference>
<dbReference type="EMBL" id="BAABME010024276">
    <property type="protein sequence ID" value="GAA0169880.1"/>
    <property type="molecule type" value="Genomic_DNA"/>
</dbReference>
<dbReference type="SUPFAM" id="SSF46934">
    <property type="entry name" value="UBA-like"/>
    <property type="match status" value="1"/>
</dbReference>
<dbReference type="AlphaFoldDB" id="A0AAV3R474"/>
<evidence type="ECO:0008006" key="4">
    <source>
        <dbReference type="Google" id="ProtNLM"/>
    </source>
</evidence>